<evidence type="ECO:0000313" key="1">
    <source>
        <dbReference type="EMBL" id="OSZ55792.1"/>
    </source>
</evidence>
<dbReference type="Proteomes" id="UP000194266">
    <property type="component" value="Unassembled WGS sequence"/>
</dbReference>
<organism evidence="1 2">
    <name type="scientific">Streptomyces pharetrae CZA14</name>
    <dbReference type="NCBI Taxonomy" id="1144883"/>
    <lineage>
        <taxon>Bacteria</taxon>
        <taxon>Bacillati</taxon>
        <taxon>Actinomycetota</taxon>
        <taxon>Actinomycetes</taxon>
        <taxon>Kitasatosporales</taxon>
        <taxon>Streptomycetaceae</taxon>
        <taxon>Streptomyces</taxon>
    </lineage>
</organism>
<proteinExistence type="predicted"/>
<comment type="caution">
    <text evidence="1">The sequence shown here is derived from an EMBL/GenBank/DDBJ whole genome shotgun (WGS) entry which is preliminary data.</text>
</comment>
<sequence>MSDGPSYGCRMNGSNASADVPTQAGALLPLLATDERVVGFFAGVADLDAIRVRLQRSSGW</sequence>
<dbReference type="EMBL" id="MRYD01000409">
    <property type="protein sequence ID" value="OSZ55792.1"/>
    <property type="molecule type" value="Genomic_DNA"/>
</dbReference>
<name>A0ABX3Y7V5_9ACTN</name>
<accession>A0ABX3Y7V5</accession>
<protein>
    <submittedName>
        <fullName evidence="1">Uncharacterized protein</fullName>
    </submittedName>
</protein>
<reference evidence="1 2" key="1">
    <citation type="submission" date="2016-12" db="EMBL/GenBank/DDBJ databases">
        <title>Genome Mining:The Detection of Biosynthetic Gene Clusters to Aid in the Expression of Curamycin A produced by Streptomyces sp. strain CZA14.</title>
        <authorList>
            <person name="Durrell K.A."/>
            <person name="Kirby B.M."/>
            <person name="Khan W."/>
            <person name="Mthethwa T."/>
            <person name="Le Roes-Hill M."/>
        </authorList>
    </citation>
    <scope>NUCLEOTIDE SEQUENCE [LARGE SCALE GENOMIC DNA]</scope>
    <source>
        <strain evidence="1 2">CZA14</strain>
    </source>
</reference>
<keyword evidence="2" id="KW-1185">Reference proteome</keyword>
<evidence type="ECO:0000313" key="2">
    <source>
        <dbReference type="Proteomes" id="UP000194266"/>
    </source>
</evidence>
<gene>
    <name evidence="1" type="ORF">OQI_36535</name>
</gene>